<proteinExistence type="predicted"/>
<name>A0A381QRN1_9ZZZZ</name>
<evidence type="ECO:0000313" key="1">
    <source>
        <dbReference type="EMBL" id="SUZ82021.1"/>
    </source>
</evidence>
<accession>A0A381QRN1</accession>
<dbReference type="EMBL" id="UINC01001487">
    <property type="protein sequence ID" value="SUZ82021.1"/>
    <property type="molecule type" value="Genomic_DNA"/>
</dbReference>
<sequence length="24" mass="2646">VTNSQKVIIFAKMGNKELALAQKN</sequence>
<feature type="non-terminal residue" evidence="1">
    <location>
        <position position="1"/>
    </location>
</feature>
<gene>
    <name evidence="1" type="ORF">METZ01_LOCUS34875</name>
</gene>
<reference evidence="1" key="1">
    <citation type="submission" date="2018-05" db="EMBL/GenBank/DDBJ databases">
        <authorList>
            <person name="Lanie J.A."/>
            <person name="Ng W.-L."/>
            <person name="Kazmierczak K.M."/>
            <person name="Andrzejewski T.M."/>
            <person name="Davidsen T.M."/>
            <person name="Wayne K.J."/>
            <person name="Tettelin H."/>
            <person name="Glass J.I."/>
            <person name="Rusch D."/>
            <person name="Podicherti R."/>
            <person name="Tsui H.-C.T."/>
            <person name="Winkler M.E."/>
        </authorList>
    </citation>
    <scope>NUCLEOTIDE SEQUENCE</scope>
</reference>
<organism evidence="1">
    <name type="scientific">marine metagenome</name>
    <dbReference type="NCBI Taxonomy" id="408172"/>
    <lineage>
        <taxon>unclassified sequences</taxon>
        <taxon>metagenomes</taxon>
        <taxon>ecological metagenomes</taxon>
    </lineage>
</organism>
<protein>
    <submittedName>
        <fullName evidence="1">Uncharacterized protein</fullName>
    </submittedName>
</protein>
<dbReference type="AlphaFoldDB" id="A0A381QRN1"/>